<accession>A0A840SG65</accession>
<evidence type="ECO:0008006" key="4">
    <source>
        <dbReference type="Google" id="ProtNLM"/>
    </source>
</evidence>
<feature type="chain" id="PRO_5032810456" description="Lipoprotein" evidence="1">
    <location>
        <begin position="25"/>
        <end position="216"/>
    </location>
</feature>
<evidence type="ECO:0000256" key="1">
    <source>
        <dbReference type="SAM" id="SignalP"/>
    </source>
</evidence>
<dbReference type="Proteomes" id="UP000578697">
    <property type="component" value="Unassembled WGS sequence"/>
</dbReference>
<comment type="caution">
    <text evidence="2">The sequence shown here is derived from an EMBL/GenBank/DDBJ whole genome shotgun (WGS) entry which is preliminary data.</text>
</comment>
<organism evidence="2 3">
    <name type="scientific">Treponema rectale</name>
    <dbReference type="NCBI Taxonomy" id="744512"/>
    <lineage>
        <taxon>Bacteria</taxon>
        <taxon>Pseudomonadati</taxon>
        <taxon>Spirochaetota</taxon>
        <taxon>Spirochaetia</taxon>
        <taxon>Spirochaetales</taxon>
        <taxon>Treponemataceae</taxon>
        <taxon>Treponema</taxon>
    </lineage>
</organism>
<sequence length="216" mass="23756">MKKICKLMLLLVSVLFLACNPDGAFNDGSSAKARRNKGYRQPENDPFGGEETTAKFWKGYAPFSGIQCWGMGENESWGRNPEIDLDAGTFRSSGDEGGSYMPVFGAYGIGGTGIDGEYDVSSVSSFECDVWSEGSSGKELEISVYHSPLNQKNVILSETPQHVEINLTIQNTTHILFLLGWSNTPSGDIIHIENVAFYDDEGKQVTYIPFKLNESE</sequence>
<gene>
    <name evidence="2" type="ORF">HNP77_002112</name>
</gene>
<dbReference type="PROSITE" id="PS51257">
    <property type="entry name" value="PROKAR_LIPOPROTEIN"/>
    <property type="match status" value="1"/>
</dbReference>
<dbReference type="AlphaFoldDB" id="A0A840SG65"/>
<keyword evidence="3" id="KW-1185">Reference proteome</keyword>
<name>A0A840SG65_9SPIR</name>
<protein>
    <recommendedName>
        <fullName evidence="4">Lipoprotein</fullName>
    </recommendedName>
</protein>
<evidence type="ECO:0000313" key="3">
    <source>
        <dbReference type="Proteomes" id="UP000578697"/>
    </source>
</evidence>
<feature type="signal peptide" evidence="1">
    <location>
        <begin position="1"/>
        <end position="24"/>
    </location>
</feature>
<dbReference type="EMBL" id="JACHFR010000003">
    <property type="protein sequence ID" value="MBB5219730.1"/>
    <property type="molecule type" value="Genomic_DNA"/>
</dbReference>
<evidence type="ECO:0000313" key="2">
    <source>
        <dbReference type="EMBL" id="MBB5219730.1"/>
    </source>
</evidence>
<dbReference type="RefSeq" id="WP_184653135.1">
    <property type="nucleotide sequence ID" value="NZ_JACHFR010000003.1"/>
</dbReference>
<proteinExistence type="predicted"/>
<reference evidence="2 3" key="1">
    <citation type="submission" date="2020-08" db="EMBL/GenBank/DDBJ databases">
        <title>Genomic Encyclopedia of Type Strains, Phase IV (KMG-IV): sequencing the most valuable type-strain genomes for metagenomic binning, comparative biology and taxonomic classification.</title>
        <authorList>
            <person name="Goeker M."/>
        </authorList>
    </citation>
    <scope>NUCLEOTIDE SEQUENCE [LARGE SCALE GENOMIC DNA]</scope>
    <source>
        <strain evidence="2 3">DSM 103679</strain>
    </source>
</reference>
<keyword evidence="1" id="KW-0732">Signal</keyword>